<proteinExistence type="predicted"/>
<organism evidence="2 3">
    <name type="scientific">Parelaphostrongylus tenuis</name>
    <name type="common">Meningeal worm</name>
    <dbReference type="NCBI Taxonomy" id="148309"/>
    <lineage>
        <taxon>Eukaryota</taxon>
        <taxon>Metazoa</taxon>
        <taxon>Ecdysozoa</taxon>
        <taxon>Nematoda</taxon>
        <taxon>Chromadorea</taxon>
        <taxon>Rhabditida</taxon>
        <taxon>Rhabditina</taxon>
        <taxon>Rhabditomorpha</taxon>
        <taxon>Strongyloidea</taxon>
        <taxon>Metastrongylidae</taxon>
        <taxon>Parelaphostrongylus</taxon>
    </lineage>
</organism>
<dbReference type="AlphaFoldDB" id="A0AAD5QSD8"/>
<name>A0AAD5QSD8_PARTN</name>
<feature type="region of interest" description="Disordered" evidence="1">
    <location>
        <begin position="1"/>
        <end position="23"/>
    </location>
</feature>
<evidence type="ECO:0000313" key="3">
    <source>
        <dbReference type="Proteomes" id="UP001196413"/>
    </source>
</evidence>
<dbReference type="Proteomes" id="UP001196413">
    <property type="component" value="Unassembled WGS sequence"/>
</dbReference>
<feature type="compositionally biased region" description="Basic and acidic residues" evidence="1">
    <location>
        <begin position="1"/>
        <end position="10"/>
    </location>
</feature>
<sequence length="146" mass="16397">MEMLRSEIHLPDTPQQPSQPLDYGVPTTYYTDDVIDNLVGRRTLDSSESSECDVSSEDSGRLFAKFFLFEFIVIPTGATMRYQCGVSGCRFDNTFSTASIFDHLVGHYAQIKRSIPTIHHTTNHSSLSRTVLWCSACHGDRTRTVA</sequence>
<accession>A0AAD5QSD8</accession>
<evidence type="ECO:0000256" key="1">
    <source>
        <dbReference type="SAM" id="MobiDB-lite"/>
    </source>
</evidence>
<reference evidence="2" key="1">
    <citation type="submission" date="2021-06" db="EMBL/GenBank/DDBJ databases">
        <title>Parelaphostrongylus tenuis whole genome reference sequence.</title>
        <authorList>
            <person name="Garwood T.J."/>
            <person name="Larsen P.A."/>
            <person name="Fountain-Jones N.M."/>
            <person name="Garbe J.R."/>
            <person name="Macchietto M.G."/>
            <person name="Kania S.A."/>
            <person name="Gerhold R.W."/>
            <person name="Richards J.E."/>
            <person name="Wolf T.M."/>
        </authorList>
    </citation>
    <scope>NUCLEOTIDE SEQUENCE</scope>
    <source>
        <strain evidence="2">MNPRO001-30</strain>
        <tissue evidence="2">Meninges</tissue>
    </source>
</reference>
<gene>
    <name evidence="2" type="ORF">KIN20_018823</name>
</gene>
<dbReference type="EMBL" id="JAHQIW010003751">
    <property type="protein sequence ID" value="KAJ1359980.1"/>
    <property type="molecule type" value="Genomic_DNA"/>
</dbReference>
<keyword evidence="3" id="KW-1185">Reference proteome</keyword>
<evidence type="ECO:0000313" key="2">
    <source>
        <dbReference type="EMBL" id="KAJ1359980.1"/>
    </source>
</evidence>
<comment type="caution">
    <text evidence="2">The sequence shown here is derived from an EMBL/GenBank/DDBJ whole genome shotgun (WGS) entry which is preliminary data.</text>
</comment>
<protein>
    <submittedName>
        <fullName evidence="2">Uncharacterized protein</fullName>
    </submittedName>
</protein>